<evidence type="ECO:0000313" key="2">
    <source>
        <dbReference type="Proteomes" id="UP000822688"/>
    </source>
</evidence>
<accession>A0A8T0H190</accession>
<comment type="caution">
    <text evidence="1">The sequence shown here is derived from an EMBL/GenBank/DDBJ whole genome shotgun (WGS) entry which is preliminary data.</text>
</comment>
<protein>
    <submittedName>
        <fullName evidence="1">Uncharacterized protein</fullName>
    </submittedName>
</protein>
<dbReference type="EMBL" id="CM026429">
    <property type="protein sequence ID" value="KAG0564124.1"/>
    <property type="molecule type" value="Genomic_DNA"/>
</dbReference>
<keyword evidence="2" id="KW-1185">Reference proteome</keyword>
<dbReference type="Proteomes" id="UP000822688">
    <property type="component" value="Chromosome 8"/>
</dbReference>
<reference evidence="1" key="1">
    <citation type="submission" date="2020-06" db="EMBL/GenBank/DDBJ databases">
        <title>WGS assembly of Ceratodon purpureus strain R40.</title>
        <authorList>
            <person name="Carey S.B."/>
            <person name="Jenkins J."/>
            <person name="Shu S."/>
            <person name="Lovell J.T."/>
            <person name="Sreedasyam A."/>
            <person name="Maumus F."/>
            <person name="Tiley G.P."/>
            <person name="Fernandez-Pozo N."/>
            <person name="Barry K."/>
            <person name="Chen C."/>
            <person name="Wang M."/>
            <person name="Lipzen A."/>
            <person name="Daum C."/>
            <person name="Saski C.A."/>
            <person name="Payton A.C."/>
            <person name="Mcbreen J.C."/>
            <person name="Conrad R.E."/>
            <person name="Kollar L.M."/>
            <person name="Olsson S."/>
            <person name="Huttunen S."/>
            <person name="Landis J.B."/>
            <person name="Wickett N.J."/>
            <person name="Johnson M.G."/>
            <person name="Rensing S.A."/>
            <person name="Grimwood J."/>
            <person name="Schmutz J."/>
            <person name="Mcdaniel S.F."/>
        </authorList>
    </citation>
    <scope>NUCLEOTIDE SEQUENCE</scope>
    <source>
        <strain evidence="1">R40</strain>
    </source>
</reference>
<proteinExistence type="predicted"/>
<evidence type="ECO:0000313" key="1">
    <source>
        <dbReference type="EMBL" id="KAG0564124.1"/>
    </source>
</evidence>
<organism evidence="1 2">
    <name type="scientific">Ceratodon purpureus</name>
    <name type="common">Fire moss</name>
    <name type="synonym">Dicranum purpureum</name>
    <dbReference type="NCBI Taxonomy" id="3225"/>
    <lineage>
        <taxon>Eukaryota</taxon>
        <taxon>Viridiplantae</taxon>
        <taxon>Streptophyta</taxon>
        <taxon>Embryophyta</taxon>
        <taxon>Bryophyta</taxon>
        <taxon>Bryophytina</taxon>
        <taxon>Bryopsida</taxon>
        <taxon>Dicranidae</taxon>
        <taxon>Pseudoditrichales</taxon>
        <taxon>Ditrichaceae</taxon>
        <taxon>Ceratodon</taxon>
    </lineage>
</organism>
<gene>
    <name evidence="1" type="ORF">KC19_8G085000</name>
</gene>
<name>A0A8T0H190_CERPU</name>
<sequence>MNDAIEPSISDRMFLDNHRAREPILGCFMSRCDHSELALVVVHFALDGFKFTVQSCETRIHLHQVRSPMRCRIEDKCLDVFQQFLNPLVSLEILMTQNYNLLSN</sequence>
<dbReference type="AlphaFoldDB" id="A0A8T0H190"/>